<proteinExistence type="predicted"/>
<reference evidence="2 3" key="1">
    <citation type="submission" date="2019-02" db="EMBL/GenBank/DDBJ databases">
        <title>Deep-cultivation of Planctomycetes and their phenomic and genomic characterization uncovers novel biology.</title>
        <authorList>
            <person name="Wiegand S."/>
            <person name="Jogler M."/>
            <person name="Boedeker C."/>
            <person name="Pinto D."/>
            <person name="Vollmers J."/>
            <person name="Rivas-Marin E."/>
            <person name="Kohn T."/>
            <person name="Peeters S.H."/>
            <person name="Heuer A."/>
            <person name="Rast P."/>
            <person name="Oberbeckmann S."/>
            <person name="Bunk B."/>
            <person name="Jeske O."/>
            <person name="Meyerdierks A."/>
            <person name="Storesund J.E."/>
            <person name="Kallscheuer N."/>
            <person name="Luecker S."/>
            <person name="Lage O.M."/>
            <person name="Pohl T."/>
            <person name="Merkel B.J."/>
            <person name="Hornburger P."/>
            <person name="Mueller R.-W."/>
            <person name="Bruemmer F."/>
            <person name="Labrenz M."/>
            <person name="Spormann A.M."/>
            <person name="Op Den Camp H."/>
            <person name="Overmann J."/>
            <person name="Amann R."/>
            <person name="Jetten M.S.M."/>
            <person name="Mascher T."/>
            <person name="Medema M.H."/>
            <person name="Devos D.P."/>
            <person name="Kaster A.-K."/>
            <person name="Ovreas L."/>
            <person name="Rohde M."/>
            <person name="Galperin M.Y."/>
            <person name="Jogler C."/>
        </authorList>
    </citation>
    <scope>NUCLEOTIDE SEQUENCE [LARGE SCALE GENOMIC DNA]</scope>
    <source>
        <strain evidence="2 3">CA13</strain>
    </source>
</reference>
<dbReference type="EMBL" id="SJPJ01000002">
    <property type="protein sequence ID" value="TWT76753.1"/>
    <property type="molecule type" value="Genomic_DNA"/>
</dbReference>
<comment type="caution">
    <text evidence="2">The sequence shown here is derived from an EMBL/GenBank/DDBJ whole genome shotgun (WGS) entry which is preliminary data.</text>
</comment>
<keyword evidence="1" id="KW-0472">Membrane</keyword>
<protein>
    <submittedName>
        <fullName evidence="2">Uncharacterized protein</fullName>
    </submittedName>
</protein>
<dbReference type="AlphaFoldDB" id="A0A5C5YPF5"/>
<keyword evidence="1" id="KW-1133">Transmembrane helix</keyword>
<dbReference type="RefSeq" id="WP_146404486.1">
    <property type="nucleotide sequence ID" value="NZ_SJPJ01000002.1"/>
</dbReference>
<organism evidence="2 3">
    <name type="scientific">Novipirellula herctigrandis</name>
    <dbReference type="NCBI Taxonomy" id="2527986"/>
    <lineage>
        <taxon>Bacteria</taxon>
        <taxon>Pseudomonadati</taxon>
        <taxon>Planctomycetota</taxon>
        <taxon>Planctomycetia</taxon>
        <taxon>Pirellulales</taxon>
        <taxon>Pirellulaceae</taxon>
        <taxon>Novipirellula</taxon>
    </lineage>
</organism>
<sequence length="134" mass="15392">MTENQNPYQPPNDVDPYENWWSKLRKHFQHAPVKPPPNFAEGHAIICDGLAFFIDPDDASVLYAASPSVNTSDERMDLIVREAVRVLPIFLADYPAVLPIILGRKLIVRMIRRYQDKQAEYIRQVQLDAKVGDM</sequence>
<dbReference type="Proteomes" id="UP000315010">
    <property type="component" value="Unassembled WGS sequence"/>
</dbReference>
<dbReference type="OrthoDB" id="290926at2"/>
<evidence type="ECO:0000313" key="2">
    <source>
        <dbReference type="EMBL" id="TWT76753.1"/>
    </source>
</evidence>
<gene>
    <name evidence="2" type="ORF">CA13_72510</name>
</gene>
<accession>A0A5C5YPF5</accession>
<name>A0A5C5YPF5_9BACT</name>
<evidence type="ECO:0000313" key="3">
    <source>
        <dbReference type="Proteomes" id="UP000315010"/>
    </source>
</evidence>
<keyword evidence="1" id="KW-0812">Transmembrane</keyword>
<feature type="transmembrane region" description="Helical" evidence="1">
    <location>
        <begin position="83"/>
        <end position="103"/>
    </location>
</feature>
<evidence type="ECO:0000256" key="1">
    <source>
        <dbReference type="SAM" id="Phobius"/>
    </source>
</evidence>
<keyword evidence="3" id="KW-1185">Reference proteome</keyword>